<dbReference type="Proteomes" id="UP000011200">
    <property type="component" value="Chromosome"/>
</dbReference>
<organism evidence="1 2">
    <name type="scientific">Mycolicibacterium smegmatis (strain MKD8)</name>
    <name type="common">Mycobacterium smegmatis</name>
    <dbReference type="NCBI Taxonomy" id="1214915"/>
    <lineage>
        <taxon>Bacteria</taxon>
        <taxon>Bacillati</taxon>
        <taxon>Actinomycetota</taxon>
        <taxon>Actinomycetes</taxon>
        <taxon>Mycobacteriales</taxon>
        <taxon>Mycobacteriaceae</taxon>
        <taxon>Mycolicibacterium</taxon>
    </lineage>
</organism>
<name>A0A2U9PWW4_MYCSE</name>
<evidence type="ECO:0000313" key="1">
    <source>
        <dbReference type="EMBL" id="AWT56214.1"/>
    </source>
</evidence>
<reference evidence="2" key="2">
    <citation type="submission" date="2018-03" db="EMBL/GenBank/DDBJ databases">
        <authorList>
            <person name="Derbyshire K."/>
            <person name="Gray T.A."/>
            <person name="Champion M."/>
        </authorList>
    </citation>
    <scope>NUCLEOTIDE SEQUENCE [LARGE SCALE GENOMIC DNA]</scope>
    <source>
        <strain evidence="2">MKD8</strain>
    </source>
</reference>
<reference evidence="1 2" key="1">
    <citation type="journal article" date="2013" name="Genome Announc.">
        <title>Draft genome sequence of MKD8, a conjugal recipient Mycobacterium smegmatis strain.</title>
        <authorList>
            <person name="Gray T.A."/>
            <person name="Palumbo M.J."/>
            <person name="Derbyshire K.M."/>
        </authorList>
    </citation>
    <scope>NUCLEOTIDE SEQUENCE [LARGE SCALE GENOMIC DNA]</scope>
    <source>
        <strain evidence="1 2">MKD8</strain>
    </source>
</reference>
<proteinExistence type="predicted"/>
<gene>
    <name evidence="1" type="ORF">D806_052640</name>
</gene>
<dbReference type="EMBL" id="CP027541">
    <property type="protein sequence ID" value="AWT56214.1"/>
    <property type="molecule type" value="Genomic_DNA"/>
</dbReference>
<sequence length="214" mass="23259">MEQIDDWWELFSSWLEIITSHNISTKRTSGGIRAEPIWIWDASDSTSRRNAGVAQSGQVYNQTAGAPVDVTTMEACMRLAADGQPPPDMWMFIRDARSLIARGDFRRAVIDAGTAAELAMTEILDQDLATADAVLRDALIARSRTLEGRSKLMKELGAGAVPTNFKNDLQEPRNRAAHSGVPQSLASATKALEVATNLVEQAEPSLGLIPESPI</sequence>
<protein>
    <submittedName>
        <fullName evidence="1">Uncharacterized protein</fullName>
    </submittedName>
</protein>
<accession>A0A2U9PWW4</accession>
<evidence type="ECO:0000313" key="2">
    <source>
        <dbReference type="Proteomes" id="UP000011200"/>
    </source>
</evidence>
<dbReference type="AlphaFoldDB" id="A0A2U9PWW4"/>